<sequence length="736" mass="82587">MTMFVATSEPESASCIYRPGIHQGQRSSPHQTDANMVNVLKSVLDDLMGNSAELAEHLLKNSVSLNESSSTTCGLPIDFIRYTLEDVYNNILHPSKRDIVTDAFMRQAVEDPKKKSKYHITLELLHYSLIGLRAAVDLLLEMSRHNLTESPTRECILLTDNMSPVLINIRRHAVHIREAYRLLRSVCLQGSDQSTSIPHEELGLGATETTGSDSIGEPSGLTLISTGDLREFWLASFGSDAFAVAAPIFINAFRKWYKVDIEPTAIRDFLALLCGDSTVGGEHVLEECSVSIADLAPLCSTCGLWQLFSLVNIWYDHACEYIIEEASSILAGRAEQPLGVGELRRYSLKDCASAVKEKSSCIELRGLGFRQMISDKGLMVTLLSCGLRMCVSSASGTRLRPPTLQPDTSTHDGTSPDHDDPSSTIEVVYPSRSAIAEIVKSKVFLPKAEGNRLHCAYEATPLPSFDILRRLEAADCLRHLITLDREHMDVVKARLEHERTETHCSSWEEEQEHRRLLRGAERSLAILKGRLDEAEEALCHDNEATQIELISWLLHDKEVSDGAMTRLLREHEKMRKSWAADEAAHQLERCAKDKAFAEECMVLLIERSWLSEVEGLSRIRFESNKLEFILMKIEEKLVEKRKAQQAADALLAEQINTKERLLAKLTSTLAYRTQELLNVKSECVSVQSVLADIREVGELADAKNSLREQIHRAENRLASLQERHRQEKLRKWAPSG</sequence>
<feature type="region of interest" description="Disordered" evidence="2">
    <location>
        <begin position="396"/>
        <end position="424"/>
    </location>
</feature>
<comment type="caution">
    <text evidence="3">The sequence shown here is derived from an EMBL/GenBank/DDBJ whole genome shotgun (WGS) entry which is preliminary data.</text>
</comment>
<dbReference type="OrthoDB" id="10362804at2759"/>
<evidence type="ECO:0000313" key="3">
    <source>
        <dbReference type="EMBL" id="KAF4663506.1"/>
    </source>
</evidence>
<organism evidence="3 4">
    <name type="scientific">Perkinsus olseni</name>
    <name type="common">Perkinsus atlanticus</name>
    <dbReference type="NCBI Taxonomy" id="32597"/>
    <lineage>
        <taxon>Eukaryota</taxon>
        <taxon>Sar</taxon>
        <taxon>Alveolata</taxon>
        <taxon>Perkinsozoa</taxon>
        <taxon>Perkinsea</taxon>
        <taxon>Perkinsida</taxon>
        <taxon>Perkinsidae</taxon>
        <taxon>Perkinsus</taxon>
    </lineage>
</organism>
<gene>
    <name evidence="3" type="ORF">FOZ61_001611</name>
</gene>
<dbReference type="EMBL" id="JABAHT010000140">
    <property type="protein sequence ID" value="KAF4663506.1"/>
    <property type="molecule type" value="Genomic_DNA"/>
</dbReference>
<evidence type="ECO:0000256" key="2">
    <source>
        <dbReference type="SAM" id="MobiDB-lite"/>
    </source>
</evidence>
<keyword evidence="1" id="KW-0175">Coiled coil</keyword>
<accession>A0A7J6LWF2</accession>
<proteinExistence type="predicted"/>
<dbReference type="Proteomes" id="UP000570595">
    <property type="component" value="Unassembled WGS sequence"/>
</dbReference>
<feature type="coiled-coil region" evidence="1">
    <location>
        <begin position="696"/>
        <end position="730"/>
    </location>
</feature>
<evidence type="ECO:0000256" key="1">
    <source>
        <dbReference type="SAM" id="Coils"/>
    </source>
</evidence>
<name>A0A7J6LWF2_PEROL</name>
<evidence type="ECO:0000313" key="4">
    <source>
        <dbReference type="Proteomes" id="UP000570595"/>
    </source>
</evidence>
<dbReference type="AlphaFoldDB" id="A0A7J6LWF2"/>
<protein>
    <submittedName>
        <fullName evidence="3">Uncharacterized protein</fullName>
    </submittedName>
</protein>
<reference evidence="3 4" key="1">
    <citation type="submission" date="2020-04" db="EMBL/GenBank/DDBJ databases">
        <title>Perkinsus olseni comparative genomics.</title>
        <authorList>
            <person name="Bogema D.R."/>
        </authorList>
    </citation>
    <scope>NUCLEOTIDE SEQUENCE [LARGE SCALE GENOMIC DNA]</scope>
    <source>
        <strain evidence="3">ATCC PRA-179</strain>
    </source>
</reference>